<dbReference type="GO" id="GO:0005615">
    <property type="term" value="C:extracellular space"/>
    <property type="evidence" value="ECO:0007669"/>
    <property type="project" value="TreeGrafter"/>
</dbReference>
<evidence type="ECO:0000259" key="4">
    <source>
        <dbReference type="SMART" id="SM00328"/>
    </source>
</evidence>
<dbReference type="OrthoDB" id="10255543at2759"/>
<dbReference type="InterPro" id="IPR001124">
    <property type="entry name" value="Lipid-bd_serum_glycop_C"/>
</dbReference>
<evidence type="ECO:0000313" key="7">
    <source>
        <dbReference type="Proteomes" id="UP000007879"/>
    </source>
</evidence>
<evidence type="ECO:0008006" key="8">
    <source>
        <dbReference type="Google" id="ProtNLM"/>
    </source>
</evidence>
<dbReference type="EnsemblMetazoa" id="XM_019997645.1">
    <property type="protein sequence ID" value="XP_019853204.1"/>
    <property type="gene ID" value="LOC100633896"/>
</dbReference>
<name>A0A1X7UNH9_AMPQE</name>
<dbReference type="EnsemblMetazoa" id="Aqu2.1.29318_001">
    <property type="protein sequence ID" value="Aqu2.1.29318_001"/>
    <property type="gene ID" value="Aqu2.1.29318"/>
</dbReference>
<dbReference type="SMART" id="SM00329">
    <property type="entry name" value="BPI2"/>
    <property type="match status" value="1"/>
</dbReference>
<protein>
    <recommendedName>
        <fullName evidence="8">Lipid-binding serum glycoprotein C-terminal domain-containing protein</fullName>
    </recommendedName>
</protein>
<reference evidence="6" key="2">
    <citation type="submission" date="2017-05" db="UniProtKB">
        <authorList>
            <consortium name="EnsemblMetazoa"/>
        </authorList>
    </citation>
    <scope>IDENTIFICATION</scope>
</reference>
<evidence type="ECO:0000256" key="1">
    <source>
        <dbReference type="ARBA" id="ARBA00007292"/>
    </source>
</evidence>
<dbReference type="KEGG" id="aqu:100633896"/>
<dbReference type="PANTHER" id="PTHR10504">
    <property type="entry name" value="BACTERICIDAL PERMEABILITY-INCREASING BPI PROTEIN-RELATED"/>
    <property type="match status" value="1"/>
</dbReference>
<dbReference type="SMART" id="SM00328">
    <property type="entry name" value="BPI1"/>
    <property type="match status" value="1"/>
</dbReference>
<dbReference type="InParanoid" id="A0A1X7UNH9"/>
<sequence>MKSIVLLVLTLTLSLIAATTAHSKDPGLRIAVSSKGLDYVQKAGIFILEGLLGNTVLPDLSGKVKLDYKIGHVTLHWTVSKLHIDTLSIPVSSLTPSQSGLTFKASQISVEVKGHIHTSNSHHDIIHVSASTDMTVSLSNVSFDVGVLLTRDSKGHPNVSTTECSASVSSVHHKFHGGSKWVYKTVDHIEDFDHMLSKNFQPAFCKGVKNAINHHGNQMLKNIPLTVPINKLVEVNYALTDTPLYSDQYIAIDYSGEFQLISNPQDPPFSPPFLPPPSNEKDHEMMSIWFTDYIANTAGLVYHESGILSYNITPDSIPEHSPLTLNTSSFRLILPALFKAYPNMGIILSIKTTKPPHFQIDSKAVSLLLASEVNVFVKSSTVAPLLAAKLGLTGSLTGDLWMEHHNGKVVMCGNATSLEFEFNVISSAVGTLDVKGLNQVMTKLGEPILMEFINLHGGSGLEIPMADGIELTKSKVMLGEGYLKIVTDIKYNV</sequence>
<feature type="signal peptide" evidence="3">
    <location>
        <begin position="1"/>
        <end position="21"/>
    </location>
</feature>
<keyword evidence="3" id="KW-0732">Signal</keyword>
<dbReference type="InterPro" id="IPR017942">
    <property type="entry name" value="Lipid-bd_serum_glycop_N"/>
</dbReference>
<evidence type="ECO:0000313" key="6">
    <source>
        <dbReference type="EnsemblMetazoa" id="Aqu2.1.29318_001"/>
    </source>
</evidence>
<dbReference type="SUPFAM" id="SSF55394">
    <property type="entry name" value="Bactericidal permeability-increasing protein, BPI"/>
    <property type="match status" value="2"/>
</dbReference>
<dbReference type="Pfam" id="PF01273">
    <property type="entry name" value="LBP_BPI_CETP"/>
    <property type="match status" value="1"/>
</dbReference>
<comment type="similarity">
    <text evidence="1">Belongs to the BPI/LBP/Plunc superfamily. BPI/LBP family.</text>
</comment>
<accession>A0A1X7UNH9</accession>
<dbReference type="Pfam" id="PF02886">
    <property type="entry name" value="LBP_BPI_CETP_C"/>
    <property type="match status" value="1"/>
</dbReference>
<evidence type="ECO:0000256" key="3">
    <source>
        <dbReference type="SAM" id="SignalP"/>
    </source>
</evidence>
<evidence type="ECO:0000259" key="5">
    <source>
        <dbReference type="SMART" id="SM00329"/>
    </source>
</evidence>
<feature type="chain" id="PRO_5010870719" description="Lipid-binding serum glycoprotein C-terminal domain-containing protein" evidence="3">
    <location>
        <begin position="22"/>
        <end position="493"/>
    </location>
</feature>
<dbReference type="Gene3D" id="3.15.10.10">
    <property type="entry name" value="Bactericidal permeability-increasing protein, domain 1"/>
    <property type="match status" value="1"/>
</dbReference>
<dbReference type="InterPro" id="IPR017943">
    <property type="entry name" value="Bactericidal_perm-incr_a/b_dom"/>
</dbReference>
<dbReference type="Gene3D" id="3.15.20.10">
    <property type="entry name" value="Bactericidal permeability-increasing protein, domain 2"/>
    <property type="match status" value="1"/>
</dbReference>
<feature type="domain" description="Lipid-binding serum glycoprotein N-terminal" evidence="4">
    <location>
        <begin position="31"/>
        <end position="263"/>
    </location>
</feature>
<evidence type="ECO:0000256" key="2">
    <source>
        <dbReference type="ARBA" id="ARBA00023157"/>
    </source>
</evidence>
<dbReference type="GO" id="GO:0008289">
    <property type="term" value="F:lipid binding"/>
    <property type="evidence" value="ECO:0007669"/>
    <property type="project" value="InterPro"/>
</dbReference>
<dbReference type="eggNOG" id="KOG4160">
    <property type="taxonomic scope" value="Eukaryota"/>
</dbReference>
<reference evidence="7" key="1">
    <citation type="journal article" date="2010" name="Nature">
        <title>The Amphimedon queenslandica genome and the evolution of animal complexity.</title>
        <authorList>
            <person name="Srivastava M."/>
            <person name="Simakov O."/>
            <person name="Chapman J."/>
            <person name="Fahey B."/>
            <person name="Gauthier M.E."/>
            <person name="Mitros T."/>
            <person name="Richards G.S."/>
            <person name="Conaco C."/>
            <person name="Dacre M."/>
            <person name="Hellsten U."/>
            <person name="Larroux C."/>
            <person name="Putnam N.H."/>
            <person name="Stanke M."/>
            <person name="Adamska M."/>
            <person name="Darling A."/>
            <person name="Degnan S.M."/>
            <person name="Oakley T.H."/>
            <person name="Plachetzki D.C."/>
            <person name="Zhai Y."/>
            <person name="Adamski M."/>
            <person name="Calcino A."/>
            <person name="Cummins S.F."/>
            <person name="Goodstein D.M."/>
            <person name="Harris C."/>
            <person name="Jackson D.J."/>
            <person name="Leys S.P."/>
            <person name="Shu S."/>
            <person name="Woodcroft B.J."/>
            <person name="Vervoort M."/>
            <person name="Kosik K.S."/>
            <person name="Manning G."/>
            <person name="Degnan B.M."/>
            <person name="Rokhsar D.S."/>
        </authorList>
    </citation>
    <scope>NUCLEOTIDE SEQUENCE [LARGE SCALE GENOMIC DNA]</scope>
</reference>
<dbReference type="InterPro" id="IPR032942">
    <property type="entry name" value="BPI/LBP/Plunc"/>
</dbReference>
<keyword evidence="2" id="KW-1015">Disulfide bond</keyword>
<feature type="domain" description="Lipid-binding serum glycoprotein C-terminal" evidence="5">
    <location>
        <begin position="280"/>
        <end position="487"/>
    </location>
</feature>
<organism evidence="6">
    <name type="scientific">Amphimedon queenslandica</name>
    <name type="common">Sponge</name>
    <dbReference type="NCBI Taxonomy" id="400682"/>
    <lineage>
        <taxon>Eukaryota</taxon>
        <taxon>Metazoa</taxon>
        <taxon>Porifera</taxon>
        <taxon>Demospongiae</taxon>
        <taxon>Heteroscleromorpha</taxon>
        <taxon>Haplosclerida</taxon>
        <taxon>Niphatidae</taxon>
        <taxon>Amphimedon</taxon>
    </lineage>
</organism>
<keyword evidence="7" id="KW-1185">Reference proteome</keyword>
<dbReference type="Proteomes" id="UP000007879">
    <property type="component" value="Unassembled WGS sequence"/>
</dbReference>
<proteinExistence type="inferred from homology"/>
<gene>
    <name evidence="6" type="primary">100633896</name>
</gene>
<dbReference type="PANTHER" id="PTHR10504:SF131">
    <property type="entry name" value="BPI2 DOMAIN-CONTAINING PROTEIN"/>
    <property type="match status" value="1"/>
</dbReference>
<dbReference type="OMA" id="KMHIRAG"/>
<dbReference type="AlphaFoldDB" id="A0A1X7UNH9"/>